<reference evidence="2 3" key="1">
    <citation type="submission" date="2018-03" db="EMBL/GenBank/DDBJ databases">
        <title>Genomic Encyclopedia of Archaeal and Bacterial Type Strains, Phase II (KMG-II): from individual species to whole genera.</title>
        <authorList>
            <person name="Goeker M."/>
        </authorList>
    </citation>
    <scope>NUCLEOTIDE SEQUENCE [LARGE SCALE GENOMIC DNA]</scope>
    <source>
        <strain evidence="2 3">DSM 19711</strain>
    </source>
</reference>
<protein>
    <recommendedName>
        <fullName evidence="1">DNA mimic protein DMP19 C-terminal domain-containing protein</fullName>
    </recommendedName>
</protein>
<dbReference type="AlphaFoldDB" id="A0A2T0QZS8"/>
<feature type="domain" description="DNA mimic protein DMP19 C-terminal" evidence="1">
    <location>
        <begin position="23"/>
        <end position="125"/>
    </location>
</feature>
<dbReference type="InterPro" id="IPR025402">
    <property type="entry name" value="DMP19_C"/>
</dbReference>
<dbReference type="Pfam" id="PF14300">
    <property type="entry name" value="DMP19"/>
    <property type="match status" value="1"/>
</dbReference>
<dbReference type="Proteomes" id="UP000238083">
    <property type="component" value="Unassembled WGS sequence"/>
</dbReference>
<name>A0A2T0QZS8_9ACTN</name>
<evidence type="ECO:0000259" key="1">
    <source>
        <dbReference type="Pfam" id="PF14300"/>
    </source>
</evidence>
<comment type="caution">
    <text evidence="2">The sequence shown here is derived from an EMBL/GenBank/DDBJ whole genome shotgun (WGS) entry which is preliminary data.</text>
</comment>
<organism evidence="2 3">
    <name type="scientific">Kineococcus rhizosphaerae</name>
    <dbReference type="NCBI Taxonomy" id="559628"/>
    <lineage>
        <taxon>Bacteria</taxon>
        <taxon>Bacillati</taxon>
        <taxon>Actinomycetota</taxon>
        <taxon>Actinomycetes</taxon>
        <taxon>Kineosporiales</taxon>
        <taxon>Kineosporiaceae</taxon>
        <taxon>Kineococcus</taxon>
    </lineage>
</organism>
<gene>
    <name evidence="2" type="ORF">CLV37_111151</name>
</gene>
<keyword evidence="3" id="KW-1185">Reference proteome</keyword>
<proteinExistence type="predicted"/>
<dbReference type="EMBL" id="PVZF01000011">
    <property type="protein sequence ID" value="PRY12194.1"/>
    <property type="molecule type" value="Genomic_DNA"/>
</dbReference>
<evidence type="ECO:0000313" key="2">
    <source>
        <dbReference type="EMBL" id="PRY12194.1"/>
    </source>
</evidence>
<sequence length="139" mass="14923">MTPLLDAVNVPAVLAHQRQDASAPPGLRRLGAALALHGIAENGGLVGGAVENLFFGDRLREVDDAADGYRWLGLTDVADLVLRAREEYLRFRPTGWEELSGEDEQLWSELDSEFSAVATDDRLEAAVAGRLAEIAPGLG</sequence>
<accession>A0A2T0QZS8</accession>
<dbReference type="OrthoDB" id="5191180at2"/>
<evidence type="ECO:0000313" key="3">
    <source>
        <dbReference type="Proteomes" id="UP000238083"/>
    </source>
</evidence>
<dbReference type="RefSeq" id="WP_146149511.1">
    <property type="nucleotide sequence ID" value="NZ_PVZF01000011.1"/>
</dbReference>